<evidence type="ECO:0008006" key="3">
    <source>
        <dbReference type="Google" id="ProtNLM"/>
    </source>
</evidence>
<name>A0A1D3K9N2_PSEVE</name>
<dbReference type="EMBL" id="LT599585">
    <property type="protein sequence ID" value="SBW85074.1"/>
    <property type="molecule type" value="Genomic_DNA"/>
</dbReference>
<evidence type="ECO:0000313" key="2">
    <source>
        <dbReference type="Proteomes" id="UP000245431"/>
    </source>
</evidence>
<reference evidence="2" key="1">
    <citation type="submission" date="2016-07" db="EMBL/GenBank/DDBJ databases">
        <authorList>
            <person name="Florea S."/>
            <person name="Webb J.S."/>
            <person name="Jaromczyk J."/>
            <person name="Schardl C.L."/>
        </authorList>
    </citation>
    <scope>NUCLEOTIDE SEQUENCE [LARGE SCALE GENOMIC DNA]</scope>
    <source>
        <strain evidence="2">1YdBTEX2</strain>
        <plasmid evidence="2">Plasmid pve_Plasmid</plasmid>
    </source>
</reference>
<dbReference type="PROSITE" id="PS51257">
    <property type="entry name" value="PROKAR_LIPOPROTEIN"/>
    <property type="match status" value="1"/>
</dbReference>
<keyword evidence="1" id="KW-0614">Plasmid</keyword>
<organism evidence="1 2">
    <name type="scientific">Pseudomonas veronii 1YdBTEX2</name>
    <dbReference type="NCBI Taxonomy" id="1295141"/>
    <lineage>
        <taxon>Bacteria</taxon>
        <taxon>Pseudomonadati</taxon>
        <taxon>Pseudomonadota</taxon>
        <taxon>Gammaproteobacteria</taxon>
        <taxon>Pseudomonadales</taxon>
        <taxon>Pseudomonadaceae</taxon>
        <taxon>Pseudomonas</taxon>
    </lineage>
</organism>
<accession>A0A1D3K9N2</accession>
<sequence length="326" mass="35668">MPLIKASTLLSAFFVFTTTGCQPPSVQPLSITGDAVARPQSACQKEDFIWKNKIVPSLYGSELPALTAPGIGDTLTLAMPSFTVKSLTAQGDELEQGRRKLVHAFGAEARFRFVANRGVASRYTGIFQSGADCVIGRLSVATKPTDTHSVPALALKFFIDDNHPSVNLQVMNSIDGQEGYNFFEKTFSNIIPPATSFATRLLAGFFEWAAIRFGARDSDPGHLTVEHLAGINIDGSKVAAPRAPYQLIFKPRPAAVARFNGVTMQDDFRIKLTDFPVGEVLYDVYALDKGETVEQAKLLGQLVLNSKIVASRYGDEKLYFQHNMQR</sequence>
<geneLocation type="plasmid" evidence="2">
    <name>pve_Plasmid</name>
</geneLocation>
<dbReference type="AlphaFoldDB" id="A0A1D3K9N2"/>
<protein>
    <recommendedName>
        <fullName evidence="3">Lipoprotein</fullName>
    </recommendedName>
</protein>
<gene>
    <name evidence="1" type="ORF">PVE_P0028</name>
</gene>
<evidence type="ECO:0000313" key="1">
    <source>
        <dbReference type="EMBL" id="SBW85074.1"/>
    </source>
</evidence>
<proteinExistence type="predicted"/>
<dbReference type="Proteomes" id="UP000245431">
    <property type="component" value="Plasmid PVE_plasmid"/>
</dbReference>